<reference evidence="2" key="1">
    <citation type="submission" date="2023-06" db="EMBL/GenBank/DDBJ databases">
        <title>Genomic analysis of the entomopathogenic nematode Steinernema hermaphroditum.</title>
        <authorList>
            <person name="Schwarz E.M."/>
            <person name="Heppert J.K."/>
            <person name="Baniya A."/>
            <person name="Schwartz H.T."/>
            <person name="Tan C.-H."/>
            <person name="Antoshechkin I."/>
            <person name="Sternberg P.W."/>
            <person name="Goodrich-Blair H."/>
            <person name="Dillman A.R."/>
        </authorList>
    </citation>
    <scope>NUCLEOTIDE SEQUENCE</scope>
    <source>
        <strain evidence="2">PS9179</strain>
        <tissue evidence="2">Whole animal</tissue>
    </source>
</reference>
<feature type="transmembrane region" description="Helical" evidence="1">
    <location>
        <begin position="20"/>
        <end position="45"/>
    </location>
</feature>
<protein>
    <submittedName>
        <fullName evidence="2">Uncharacterized protein</fullName>
    </submittedName>
</protein>
<organism evidence="2 3">
    <name type="scientific">Steinernema hermaphroditum</name>
    <dbReference type="NCBI Taxonomy" id="289476"/>
    <lineage>
        <taxon>Eukaryota</taxon>
        <taxon>Metazoa</taxon>
        <taxon>Ecdysozoa</taxon>
        <taxon>Nematoda</taxon>
        <taxon>Chromadorea</taxon>
        <taxon>Rhabditida</taxon>
        <taxon>Tylenchina</taxon>
        <taxon>Panagrolaimomorpha</taxon>
        <taxon>Strongyloidoidea</taxon>
        <taxon>Steinernematidae</taxon>
        <taxon>Steinernema</taxon>
    </lineage>
</organism>
<sequence length="84" mass="9382">MDTVSSTTSSIDANSYDALIVIVCISLATVLITFALIFCCVSLMIQRAITVRSDENETELRIQIARINERRITQASVYVDMVKH</sequence>
<keyword evidence="1" id="KW-1133">Transmembrane helix</keyword>
<keyword evidence="3" id="KW-1185">Reference proteome</keyword>
<accession>A0AA39LLM9</accession>
<keyword evidence="1" id="KW-0812">Transmembrane</keyword>
<dbReference type="AlphaFoldDB" id="A0AA39LLM9"/>
<evidence type="ECO:0000313" key="2">
    <source>
        <dbReference type="EMBL" id="KAK0402271.1"/>
    </source>
</evidence>
<name>A0AA39LLM9_9BILA</name>
<dbReference type="Proteomes" id="UP001175271">
    <property type="component" value="Unassembled WGS sequence"/>
</dbReference>
<dbReference type="EMBL" id="JAUCMV010000004">
    <property type="protein sequence ID" value="KAK0402271.1"/>
    <property type="molecule type" value="Genomic_DNA"/>
</dbReference>
<gene>
    <name evidence="2" type="ORF">QR680_016242</name>
</gene>
<evidence type="ECO:0000256" key="1">
    <source>
        <dbReference type="SAM" id="Phobius"/>
    </source>
</evidence>
<keyword evidence="1" id="KW-0472">Membrane</keyword>
<comment type="caution">
    <text evidence="2">The sequence shown here is derived from an EMBL/GenBank/DDBJ whole genome shotgun (WGS) entry which is preliminary data.</text>
</comment>
<proteinExistence type="predicted"/>
<evidence type="ECO:0000313" key="3">
    <source>
        <dbReference type="Proteomes" id="UP001175271"/>
    </source>
</evidence>